<accession>A0A224VKD5</accession>
<evidence type="ECO:0000256" key="1">
    <source>
        <dbReference type="SAM" id="Phobius"/>
    </source>
</evidence>
<evidence type="ECO:0000313" key="3">
    <source>
        <dbReference type="EMBL" id="TDG91800.1"/>
    </source>
</evidence>
<reference evidence="3" key="3">
    <citation type="submission" date="2019-02" db="EMBL/GenBank/DDBJ databases">
        <authorList>
            <person name="Buron G."/>
            <person name="Chaylann A."/>
            <person name="Dolejs I."/>
            <person name="Forster J."/>
            <person name="Miks M.H."/>
        </authorList>
    </citation>
    <scope>NUCLEOTIDE SEQUENCE</scope>
    <source>
        <strain evidence="3">DSM 10551</strain>
    </source>
</reference>
<comment type="caution">
    <text evidence="2">The sequence shown here is derived from an EMBL/GenBank/DDBJ whole genome shotgun (WGS) entry which is preliminary data.</text>
</comment>
<sequence length="106" mass="12656">MMKKEKRTNDLIIRKRSSIFKMFERFVFLVGLWAITAYIIYVNVCFLLNAYSDTLVSDYLFLNLSYFAYARFALLVLVMVVVMTVFGWLRIKTLKRRADHHEQDKS</sequence>
<reference evidence="2 4" key="1">
    <citation type="journal article" date="2017" name="Biosci Microbiota Food Health">
        <title>Genomic characterization reconfirms the taxonomic status of Lactobacillus parakefiri.</title>
        <authorList>
            <person name="Tanizawa Y."/>
            <person name="Kobayashi H."/>
            <person name="Kaminuma E."/>
            <person name="Sakamoto M."/>
            <person name="Ohkuma M."/>
            <person name="Nakamura Y."/>
            <person name="Arita M."/>
            <person name="Tohno M."/>
        </authorList>
    </citation>
    <scope>NUCLEOTIDE SEQUENCE [LARGE SCALE GENOMIC DNA]</scope>
    <source>
        <strain evidence="2 4">JCM 8573</strain>
    </source>
</reference>
<protein>
    <submittedName>
        <fullName evidence="2">Uncharacterized protein</fullName>
    </submittedName>
</protein>
<proteinExistence type="predicted"/>
<keyword evidence="1" id="KW-1133">Transmembrane helix</keyword>
<dbReference type="EMBL" id="PUFL01000050">
    <property type="protein sequence ID" value="TDG91800.1"/>
    <property type="molecule type" value="Genomic_DNA"/>
</dbReference>
<keyword evidence="1" id="KW-0812">Transmembrane</keyword>
<dbReference type="EMBL" id="BDGB01000097">
    <property type="protein sequence ID" value="GAW72784.1"/>
    <property type="molecule type" value="Genomic_DNA"/>
</dbReference>
<dbReference type="RefSeq" id="WP_318530552.1">
    <property type="nucleotide sequence ID" value="NZ_NCXI01000006.1"/>
</dbReference>
<dbReference type="Proteomes" id="UP000294668">
    <property type="component" value="Unassembled WGS sequence"/>
</dbReference>
<name>A0A224VKD5_9LACO</name>
<feature type="transmembrane region" description="Helical" evidence="1">
    <location>
        <begin position="26"/>
        <end position="49"/>
    </location>
</feature>
<gene>
    <name evidence="3" type="ORF">C5L28_001205</name>
    <name evidence="2" type="ORF">LPKJCM_01914</name>
</gene>
<keyword evidence="5" id="KW-1185">Reference proteome</keyword>
<feature type="transmembrane region" description="Helical" evidence="1">
    <location>
        <begin position="69"/>
        <end position="89"/>
    </location>
</feature>
<evidence type="ECO:0000313" key="5">
    <source>
        <dbReference type="Proteomes" id="UP000294668"/>
    </source>
</evidence>
<dbReference type="Proteomes" id="UP000214739">
    <property type="component" value="Unassembled WGS sequence"/>
</dbReference>
<evidence type="ECO:0000313" key="2">
    <source>
        <dbReference type="EMBL" id="GAW72784.1"/>
    </source>
</evidence>
<keyword evidence="1" id="KW-0472">Membrane</keyword>
<dbReference type="AlphaFoldDB" id="A0A224VKD5"/>
<evidence type="ECO:0000313" key="4">
    <source>
        <dbReference type="Proteomes" id="UP000214739"/>
    </source>
</evidence>
<organism evidence="2 4">
    <name type="scientific">Lentilactobacillus parakefiri</name>
    <dbReference type="NCBI Taxonomy" id="152332"/>
    <lineage>
        <taxon>Bacteria</taxon>
        <taxon>Bacillati</taxon>
        <taxon>Bacillota</taxon>
        <taxon>Bacilli</taxon>
        <taxon>Lactobacillales</taxon>
        <taxon>Lactobacillaceae</taxon>
        <taxon>Lentilactobacillus</taxon>
    </lineage>
</organism>
<reference evidence="3 5" key="2">
    <citation type="journal article" date="2019" name="Appl. Microbiol. Biotechnol.">
        <title>Uncovering carbohydrate metabolism through a genotype-phenotype association study of 56 lactic acid bacteria genomes.</title>
        <authorList>
            <person name="Buron-Moles G."/>
            <person name="Chailyan A."/>
            <person name="Dolejs I."/>
            <person name="Forster J."/>
            <person name="Miks M.H."/>
        </authorList>
    </citation>
    <scope>NUCLEOTIDE SEQUENCE [LARGE SCALE GENOMIC DNA]</scope>
    <source>
        <strain evidence="3 5">DSM 10551</strain>
    </source>
</reference>